<evidence type="ECO:0000313" key="4">
    <source>
        <dbReference type="Proteomes" id="UP000008281"/>
    </source>
</evidence>
<reference evidence="3 5" key="2">
    <citation type="submission" date="2019-12" db="EMBL/GenBank/DDBJ databases">
        <title>Chromosome-level assembly of the Caenorhabditis remanei genome.</title>
        <authorList>
            <person name="Teterina A.A."/>
            <person name="Willis J.H."/>
            <person name="Phillips P.C."/>
        </authorList>
    </citation>
    <scope>NUCLEOTIDE SEQUENCE [LARGE SCALE GENOMIC DNA]</scope>
    <source>
        <strain evidence="3 5">PX506</strain>
        <tissue evidence="3">Whole organism</tissue>
    </source>
</reference>
<evidence type="ECO:0000313" key="2">
    <source>
        <dbReference type="EMBL" id="EFP08036.1"/>
    </source>
</evidence>
<evidence type="ECO:0000313" key="5">
    <source>
        <dbReference type="Proteomes" id="UP000483820"/>
    </source>
</evidence>
<dbReference type="Proteomes" id="UP000483820">
    <property type="component" value="Chromosome X"/>
</dbReference>
<dbReference type="GeneID" id="9798933"/>
<dbReference type="AlphaFoldDB" id="E3MRN9"/>
<feature type="coiled-coil region" evidence="1">
    <location>
        <begin position="36"/>
        <end position="63"/>
    </location>
</feature>
<evidence type="ECO:0000256" key="1">
    <source>
        <dbReference type="SAM" id="Coils"/>
    </source>
</evidence>
<protein>
    <submittedName>
        <fullName evidence="2">Uncharacterized protein</fullName>
    </submittedName>
</protein>
<dbReference type="HOGENOM" id="CLU_1760497_0_0_1"/>
<dbReference type="Proteomes" id="UP000008281">
    <property type="component" value="Unassembled WGS sequence"/>
</dbReference>
<accession>E3MRN9</accession>
<organism evidence="4">
    <name type="scientific">Caenorhabditis remanei</name>
    <name type="common">Caenorhabditis vulgaris</name>
    <dbReference type="NCBI Taxonomy" id="31234"/>
    <lineage>
        <taxon>Eukaryota</taxon>
        <taxon>Metazoa</taxon>
        <taxon>Ecdysozoa</taxon>
        <taxon>Nematoda</taxon>
        <taxon>Chromadorea</taxon>
        <taxon>Rhabditida</taxon>
        <taxon>Rhabditina</taxon>
        <taxon>Rhabditomorpha</taxon>
        <taxon>Rhabditoidea</taxon>
        <taxon>Rhabditidae</taxon>
        <taxon>Peloderinae</taxon>
        <taxon>Caenorhabditis</taxon>
    </lineage>
</organism>
<dbReference type="RefSeq" id="XP_003101155.1">
    <property type="nucleotide sequence ID" value="XM_003101107.1"/>
</dbReference>
<proteinExistence type="predicted"/>
<keyword evidence="4" id="KW-1185">Reference proteome</keyword>
<dbReference type="KEGG" id="crq:GCK72_024990"/>
<evidence type="ECO:0000313" key="3">
    <source>
        <dbReference type="EMBL" id="KAF1748523.1"/>
    </source>
</evidence>
<name>E3MRN9_CAERE</name>
<gene>
    <name evidence="2" type="ORF">CRE_14740</name>
    <name evidence="3" type="ORF">GCK72_024990</name>
</gene>
<dbReference type="CTD" id="9798933"/>
<dbReference type="EMBL" id="WUAV01000006">
    <property type="protein sequence ID" value="KAF1748523.1"/>
    <property type="molecule type" value="Genomic_DNA"/>
</dbReference>
<sequence length="148" mass="17359">MESKTENLVPKMKTIPIRTKPMKRKASIKNKIRMFKMQSDKKIRRLEDKKKQLFEAAKFYEKKYKNLKFKTENETIPMHEKVIDGQNDIIDELAKIVKGVQEDKAEVVRSYSVKMQEVEKILNKLKRGGIIDDDMNIMEPTVVGSDLE</sequence>
<reference evidence="2" key="1">
    <citation type="submission" date="2007-07" db="EMBL/GenBank/DDBJ databases">
        <title>PCAP assembly of the Caenorhabditis remanei genome.</title>
        <authorList>
            <consortium name="The Caenorhabditis remanei Sequencing Consortium"/>
            <person name="Wilson R.K."/>
        </authorList>
    </citation>
    <scope>NUCLEOTIDE SEQUENCE [LARGE SCALE GENOMIC DNA]</scope>
    <source>
        <strain evidence="2">PB4641</strain>
    </source>
</reference>
<dbReference type="EMBL" id="DS268470">
    <property type="protein sequence ID" value="EFP08036.1"/>
    <property type="molecule type" value="Genomic_DNA"/>
</dbReference>
<keyword evidence="1" id="KW-0175">Coiled coil</keyword>